<protein>
    <recommendedName>
        <fullName evidence="4">DUF3995 domain-containing protein</fullName>
    </recommendedName>
</protein>
<keyword evidence="1" id="KW-1133">Transmembrane helix</keyword>
<proteinExistence type="predicted"/>
<sequence>MIFALVAINTLIFIFLSFLHIYWVCGGTWALKNAIPVRTSEEQAIKPGKFGTVIVAAGLALFAFITLANIGIVDHLIDRRYIHIATYVIAGIFGLRAIGDFKYIGLMKSIKGTSFAKEDTRTYVPLCLVLSLFSLSIPLMTCGQ</sequence>
<dbReference type="InterPro" id="IPR025058">
    <property type="entry name" value="DUF3995"/>
</dbReference>
<keyword evidence="1" id="KW-0472">Membrane</keyword>
<organism evidence="2 3">
    <name type="scientific">Pedobacter steynii</name>
    <dbReference type="NCBI Taxonomy" id="430522"/>
    <lineage>
        <taxon>Bacteria</taxon>
        <taxon>Pseudomonadati</taxon>
        <taxon>Bacteroidota</taxon>
        <taxon>Sphingobacteriia</taxon>
        <taxon>Sphingobacteriales</taxon>
        <taxon>Sphingobacteriaceae</taxon>
        <taxon>Pedobacter</taxon>
    </lineage>
</organism>
<evidence type="ECO:0000313" key="3">
    <source>
        <dbReference type="Proteomes" id="UP000094313"/>
    </source>
</evidence>
<dbReference type="EMBL" id="CP017141">
    <property type="protein sequence ID" value="AOM79114.1"/>
    <property type="molecule type" value="Genomic_DNA"/>
</dbReference>
<evidence type="ECO:0000313" key="2">
    <source>
        <dbReference type="EMBL" id="AOM79114.1"/>
    </source>
</evidence>
<dbReference type="AlphaFoldDB" id="A0A1D7QKA9"/>
<keyword evidence="1" id="KW-0812">Transmembrane</keyword>
<dbReference type="RefSeq" id="WP_069380777.1">
    <property type="nucleotide sequence ID" value="NZ_CP017141.1"/>
</dbReference>
<dbReference type="KEGG" id="psty:BFS30_19240"/>
<dbReference type="Pfam" id="PF13160">
    <property type="entry name" value="DUF3995"/>
    <property type="match status" value="1"/>
</dbReference>
<feature type="transmembrane region" description="Helical" evidence="1">
    <location>
        <begin position="122"/>
        <end position="141"/>
    </location>
</feature>
<dbReference type="OrthoDB" id="8590912at2"/>
<feature type="transmembrane region" description="Helical" evidence="1">
    <location>
        <begin position="52"/>
        <end position="72"/>
    </location>
</feature>
<reference evidence="2 3" key="1">
    <citation type="submission" date="2016-08" db="EMBL/GenBank/DDBJ databases">
        <authorList>
            <person name="Seilhamer J.J."/>
        </authorList>
    </citation>
    <scope>NUCLEOTIDE SEQUENCE [LARGE SCALE GENOMIC DNA]</scope>
    <source>
        <strain evidence="2 3">DX4</strain>
    </source>
</reference>
<dbReference type="Proteomes" id="UP000094313">
    <property type="component" value="Chromosome"/>
</dbReference>
<accession>A0A1D7QKA9</accession>
<evidence type="ECO:0008006" key="4">
    <source>
        <dbReference type="Google" id="ProtNLM"/>
    </source>
</evidence>
<keyword evidence="3" id="KW-1185">Reference proteome</keyword>
<feature type="transmembrane region" description="Helical" evidence="1">
    <location>
        <begin position="6"/>
        <end position="31"/>
    </location>
</feature>
<feature type="transmembrane region" description="Helical" evidence="1">
    <location>
        <begin position="84"/>
        <end position="101"/>
    </location>
</feature>
<name>A0A1D7QKA9_9SPHI</name>
<evidence type="ECO:0000256" key="1">
    <source>
        <dbReference type="SAM" id="Phobius"/>
    </source>
</evidence>
<gene>
    <name evidence="2" type="ORF">BFS30_19240</name>
</gene>